<dbReference type="Pfam" id="PF26638">
    <property type="entry name" value="DUF8211"/>
    <property type="match status" value="1"/>
</dbReference>
<name>A0A2I1GRY3_9GLOM</name>
<sequence>MSSYFPRADAADFENIRPGYVNNNNFSNLHLIKPKPPQTPIIPHTPVNDTISSPPVVLPTKKKKRLPILRPTRTIIKSSSPGKNNPLKVSFSKFHVTLSRRSGYNKIYEIRRSRSFFFELDDHPQNTNDIHLKIHTNDYHMKTKPISYNNTSTIPNAKYQISCMLTHFFSSQRVIPRRIQQKYFNYIRDKLLARQMMIYSRDHSNIERNHITRTFFNFTYKRYRFYFGIYTPCQQSFSHPGFSSTSHICNTPVLFVMSNNRRACVTHQSQFFRDKLYKKVRNVDPEQKGIENNKAFHANLIYDRWKSGTKKSVFSNRLGISYQESIHARDVNSVLAYSNKHMYRKRLMGFHLTQSTHTAVKKKQETRFLRACKRVFNKDKLNPPDLYKHRLRMGHRYRFLFLKSQYVNKPVKHLIYNHSLVSDLYDFRTPHYYTIVNHTSSWTDGRLIAKAHPRLYSSIFADTDQSWVAEYNPYPDMFIPQKYRDIIPKDPLYTNSGEYIIPGSRTWFTYMSNLHKNRPTKERLQARRRILRLVDDRIKRNEELLEKQKKENELRIDANFQGTSVHTLLRRKRDTELLTNNTDRFHRRMTHIINDLKRRIDVVSRLQLRKEMDSFENLFTKFLSDDSLSCSKLTENSSEVLDETSDDTKEIERRPKKRNNALVTKNFFYRNEDHYKRNRPSEVSFDSTAVADGSYQSDFLNTEAPMGYGWTTSNLQTNITHSGSLKFFPSSTKAEVMAILTALIVSPPKCDVYIYTDSQAAIDTFHKSKNLYSIAPRRFNKINNNILWSAIHHIIKQLSLKIKFIKVKAHSGEHFNDKADALAKSGRLVYIPTTIKHNHLPTQTLTLEWNGEIPIDKDVRKCVGTILNYKRIEDYINHPSLSSIKDATKNNLINWSISSKWFNFNGRNDSTNKDHTKDLKWKIRCSTLTLPTLDILNRNYSLLINNNTTCLFCEKEQESNQHLWSCMELRSIIRDCFVTIALNIPKHSDGRSKNILRFLLPFIHECNLMFKALIWKKRNEKWKIQRDLLGITKKSFTDYHKNFCNNRSTRVINNGNRNRNRDFIYINPFNDFRNFKLHKDFLFILFSSSNFLHSGPFFKHLEANDFINYNSPLSTDISLFNV</sequence>
<dbReference type="VEuPathDB" id="FungiDB:FUN_025021"/>
<proteinExistence type="predicted"/>
<dbReference type="AlphaFoldDB" id="A0A2I1GRY3"/>
<dbReference type="VEuPathDB" id="FungiDB:FUN_009518"/>
<dbReference type="Proteomes" id="UP000234323">
    <property type="component" value="Unassembled WGS sequence"/>
</dbReference>
<dbReference type="InterPro" id="IPR058524">
    <property type="entry name" value="DUF8211"/>
</dbReference>
<dbReference type="GO" id="GO:0004523">
    <property type="term" value="F:RNA-DNA hybrid ribonuclease activity"/>
    <property type="evidence" value="ECO:0007669"/>
    <property type="project" value="InterPro"/>
</dbReference>
<dbReference type="SUPFAM" id="SSF53098">
    <property type="entry name" value="Ribonuclease H-like"/>
    <property type="match status" value="1"/>
</dbReference>
<keyword evidence="3" id="KW-1185">Reference proteome</keyword>
<dbReference type="EMBL" id="LLXI01000738">
    <property type="protein sequence ID" value="PKY49413.1"/>
    <property type="molecule type" value="Genomic_DNA"/>
</dbReference>
<evidence type="ECO:0000313" key="2">
    <source>
        <dbReference type="EMBL" id="PKY49413.1"/>
    </source>
</evidence>
<dbReference type="VEuPathDB" id="FungiDB:FUN_016001"/>
<evidence type="ECO:0000313" key="3">
    <source>
        <dbReference type="Proteomes" id="UP000234323"/>
    </source>
</evidence>
<dbReference type="VEuPathDB" id="FungiDB:RhiirFUN_025215"/>
<dbReference type="GO" id="GO:0003676">
    <property type="term" value="F:nucleic acid binding"/>
    <property type="evidence" value="ECO:0007669"/>
    <property type="project" value="InterPro"/>
</dbReference>
<protein>
    <recommendedName>
        <fullName evidence="1">RNase H type-1 domain-containing protein</fullName>
    </recommendedName>
</protein>
<gene>
    <name evidence="2" type="ORF">RhiirA4_465392</name>
</gene>
<dbReference type="VEuPathDB" id="FungiDB:RhiirA1_458308"/>
<dbReference type="VEuPathDB" id="FungiDB:FUN_021508"/>
<dbReference type="InterPro" id="IPR012337">
    <property type="entry name" value="RNaseH-like_sf"/>
</dbReference>
<accession>A0A2I1GRY3</accession>
<evidence type="ECO:0000259" key="1">
    <source>
        <dbReference type="PROSITE" id="PS50879"/>
    </source>
</evidence>
<dbReference type="VEuPathDB" id="FungiDB:RhiirA1_474829"/>
<feature type="domain" description="RNase H type-1" evidence="1">
    <location>
        <begin position="683"/>
        <end position="828"/>
    </location>
</feature>
<dbReference type="Pfam" id="PF00075">
    <property type="entry name" value="RNase_H"/>
    <property type="match status" value="1"/>
</dbReference>
<dbReference type="InterPro" id="IPR002156">
    <property type="entry name" value="RNaseH_domain"/>
</dbReference>
<dbReference type="InterPro" id="IPR036397">
    <property type="entry name" value="RNaseH_sf"/>
</dbReference>
<organism evidence="2 3">
    <name type="scientific">Rhizophagus irregularis</name>
    <dbReference type="NCBI Taxonomy" id="588596"/>
    <lineage>
        <taxon>Eukaryota</taxon>
        <taxon>Fungi</taxon>
        <taxon>Fungi incertae sedis</taxon>
        <taxon>Mucoromycota</taxon>
        <taxon>Glomeromycotina</taxon>
        <taxon>Glomeromycetes</taxon>
        <taxon>Glomerales</taxon>
        <taxon>Glomeraceae</taxon>
        <taxon>Rhizophagus</taxon>
    </lineage>
</organism>
<reference evidence="2 3" key="1">
    <citation type="submission" date="2015-10" db="EMBL/GenBank/DDBJ databases">
        <title>Genome analyses suggest a sexual origin of heterokaryosis in a supposedly ancient asexual fungus.</title>
        <authorList>
            <person name="Ropars J."/>
            <person name="Sedzielewska K."/>
            <person name="Noel J."/>
            <person name="Charron P."/>
            <person name="Farinelli L."/>
            <person name="Marton T."/>
            <person name="Kruger M."/>
            <person name="Pelin A."/>
            <person name="Brachmann A."/>
            <person name="Corradi N."/>
        </authorList>
    </citation>
    <scope>NUCLEOTIDE SEQUENCE [LARGE SCALE GENOMIC DNA]</scope>
    <source>
        <strain evidence="2 3">A4</strain>
    </source>
</reference>
<dbReference type="PROSITE" id="PS50879">
    <property type="entry name" value="RNASE_H_1"/>
    <property type="match status" value="1"/>
</dbReference>
<dbReference type="VEuPathDB" id="FungiDB:RhiirA1_400577"/>
<comment type="caution">
    <text evidence="2">The sequence shown here is derived from an EMBL/GenBank/DDBJ whole genome shotgun (WGS) entry which is preliminary data.</text>
</comment>
<dbReference type="Gene3D" id="3.30.420.10">
    <property type="entry name" value="Ribonuclease H-like superfamily/Ribonuclease H"/>
    <property type="match status" value="1"/>
</dbReference>